<reference evidence="2" key="1">
    <citation type="submission" date="2020-12" db="EMBL/GenBank/DDBJ databases">
        <title>Marinomonas arctica sp. nov., a psychrotolerant bacterium isolated from the Arctic.</title>
        <authorList>
            <person name="Zhang Y."/>
        </authorList>
    </citation>
    <scope>NUCLEOTIDE SEQUENCE</scope>
    <source>
        <strain evidence="2">C1424</strain>
    </source>
</reference>
<feature type="transmembrane region" description="Helical" evidence="1">
    <location>
        <begin position="239"/>
        <end position="258"/>
    </location>
</feature>
<evidence type="ECO:0000313" key="2">
    <source>
        <dbReference type="EMBL" id="MBJ7539355.1"/>
    </source>
</evidence>
<dbReference type="AlphaFoldDB" id="A0A934JN89"/>
<sequence>MYTDEDLNTAIEKGIFTKSSVVEFRRLIAGLNGSPSVDEENFKLVGGFNDIFVVIACGLLLVSAFWVFQAVYDSLGLAVFAMLSWVLAEFFVRKRKMALPAIALLLAFVGSVFLVVISLSPNPDDVVFTFATAVSTLAAILHWRRFRVPITVAVGTAAALGLAVTVITNAFPESKNILLLLAFLGGIVAFTFAMYWDSSDTKRTSYKSDVAFWLHLLSAPLIIHPVFSSLGVLEGNESLGNMLAIVALYVLMTGVSIAIDRRVFMVSSLVYVVYALSSLIENYGGVGYSFAATGVVVGGALLLLSAYWHRVRALILTRLPDLIQQKIP</sequence>
<evidence type="ECO:0000256" key="1">
    <source>
        <dbReference type="SAM" id="Phobius"/>
    </source>
</evidence>
<organism evidence="2 3">
    <name type="scientific">Marinomonas transparens</name>
    <dbReference type="NCBI Taxonomy" id="2795388"/>
    <lineage>
        <taxon>Bacteria</taxon>
        <taxon>Pseudomonadati</taxon>
        <taxon>Pseudomonadota</taxon>
        <taxon>Gammaproteobacteria</taxon>
        <taxon>Oceanospirillales</taxon>
        <taxon>Oceanospirillaceae</taxon>
        <taxon>Marinomonas</taxon>
    </lineage>
</organism>
<dbReference type="RefSeq" id="WP_199469755.1">
    <property type="nucleotide sequence ID" value="NZ_JAEMNX010000023.1"/>
</dbReference>
<keyword evidence="3" id="KW-1185">Reference proteome</keyword>
<feature type="transmembrane region" description="Helical" evidence="1">
    <location>
        <begin position="74"/>
        <end position="92"/>
    </location>
</feature>
<proteinExistence type="predicted"/>
<evidence type="ECO:0000313" key="3">
    <source>
        <dbReference type="Proteomes" id="UP000628710"/>
    </source>
</evidence>
<feature type="transmembrane region" description="Helical" evidence="1">
    <location>
        <begin position="177"/>
        <end position="198"/>
    </location>
</feature>
<feature type="transmembrane region" description="Helical" evidence="1">
    <location>
        <begin position="210"/>
        <end position="227"/>
    </location>
</feature>
<feature type="transmembrane region" description="Helical" evidence="1">
    <location>
        <begin position="150"/>
        <end position="171"/>
    </location>
</feature>
<keyword evidence="1" id="KW-1133">Transmembrane helix</keyword>
<accession>A0A934JN89</accession>
<dbReference type="Proteomes" id="UP000628710">
    <property type="component" value="Unassembled WGS sequence"/>
</dbReference>
<comment type="caution">
    <text evidence="2">The sequence shown here is derived from an EMBL/GenBank/DDBJ whole genome shotgun (WGS) entry which is preliminary data.</text>
</comment>
<dbReference type="EMBL" id="JAEMNX010000023">
    <property type="protein sequence ID" value="MBJ7539355.1"/>
    <property type="molecule type" value="Genomic_DNA"/>
</dbReference>
<gene>
    <name evidence="2" type="ORF">I8J31_16880</name>
</gene>
<feature type="transmembrane region" description="Helical" evidence="1">
    <location>
        <begin position="126"/>
        <end position="143"/>
    </location>
</feature>
<keyword evidence="1" id="KW-0812">Transmembrane</keyword>
<feature type="transmembrane region" description="Helical" evidence="1">
    <location>
        <begin position="99"/>
        <end position="120"/>
    </location>
</feature>
<keyword evidence="1" id="KW-0472">Membrane</keyword>
<feature type="transmembrane region" description="Helical" evidence="1">
    <location>
        <begin position="51"/>
        <end position="68"/>
    </location>
</feature>
<protein>
    <submittedName>
        <fullName evidence="2">Uncharacterized protein</fullName>
    </submittedName>
</protein>
<name>A0A934JN89_9GAMM</name>
<feature type="transmembrane region" description="Helical" evidence="1">
    <location>
        <begin position="286"/>
        <end position="308"/>
    </location>
</feature>